<dbReference type="PANTHER" id="PTHR33371:SF18">
    <property type="entry name" value="MCE-FAMILY PROTEIN MCE3C"/>
    <property type="match status" value="1"/>
</dbReference>
<reference evidence="4 5" key="1">
    <citation type="journal article" date="2014" name="Int. J. Syst. Evol. Microbiol.">
        <title>Complete genome sequence of Corynebacterium casei LMG S-19264T (=DSM 44701T), isolated from a smear-ripened cheese.</title>
        <authorList>
            <consortium name="US DOE Joint Genome Institute (JGI-PGF)"/>
            <person name="Walter F."/>
            <person name="Albersmeier A."/>
            <person name="Kalinowski J."/>
            <person name="Ruckert C."/>
        </authorList>
    </citation>
    <scope>NUCLEOTIDE SEQUENCE [LARGE SCALE GENOMIC DNA]</scope>
    <source>
        <strain evidence="4 5">CGMCC 4.7111</strain>
    </source>
</reference>
<dbReference type="PANTHER" id="PTHR33371">
    <property type="entry name" value="INTERMEMBRANE PHOSPHOLIPID TRANSPORT SYSTEM BINDING PROTEIN MLAD-RELATED"/>
    <property type="match status" value="1"/>
</dbReference>
<keyword evidence="1" id="KW-1133">Transmembrane helix</keyword>
<protein>
    <submittedName>
        <fullName evidence="4">ABC transporter substrate-binding protein</fullName>
    </submittedName>
</protein>
<comment type="caution">
    <text evidence="4">The sequence shown here is derived from an EMBL/GenBank/DDBJ whole genome shotgun (WGS) entry which is preliminary data.</text>
</comment>
<dbReference type="Proteomes" id="UP000600365">
    <property type="component" value="Unassembled WGS sequence"/>
</dbReference>
<organism evidence="4 5">
    <name type="scientific">Streptomyces albiflavescens</name>
    <dbReference type="NCBI Taxonomy" id="1623582"/>
    <lineage>
        <taxon>Bacteria</taxon>
        <taxon>Bacillati</taxon>
        <taxon>Actinomycetota</taxon>
        <taxon>Actinomycetes</taxon>
        <taxon>Kitasatosporales</taxon>
        <taxon>Streptomycetaceae</taxon>
        <taxon>Streptomyces</taxon>
    </lineage>
</organism>
<keyword evidence="1" id="KW-0812">Transmembrane</keyword>
<feature type="domain" description="Mammalian cell entry C-terminal" evidence="3">
    <location>
        <begin position="212"/>
        <end position="398"/>
    </location>
</feature>
<evidence type="ECO:0000256" key="1">
    <source>
        <dbReference type="SAM" id="Phobius"/>
    </source>
</evidence>
<keyword evidence="5" id="KW-1185">Reference proteome</keyword>
<evidence type="ECO:0000259" key="3">
    <source>
        <dbReference type="Pfam" id="PF11887"/>
    </source>
</evidence>
<feature type="transmembrane region" description="Helical" evidence="1">
    <location>
        <begin position="105"/>
        <end position="123"/>
    </location>
</feature>
<dbReference type="InterPro" id="IPR024516">
    <property type="entry name" value="Mce_C"/>
</dbReference>
<dbReference type="InterPro" id="IPR052336">
    <property type="entry name" value="MlaD_Phospholipid_Transporter"/>
</dbReference>
<dbReference type="NCBIfam" id="TIGR00996">
    <property type="entry name" value="Mtu_fam_mce"/>
    <property type="match status" value="1"/>
</dbReference>
<feature type="domain" description="Mce/MlaD" evidence="2">
    <location>
        <begin position="134"/>
        <end position="208"/>
    </location>
</feature>
<dbReference type="GO" id="GO:0005576">
    <property type="term" value="C:extracellular region"/>
    <property type="evidence" value="ECO:0007669"/>
    <property type="project" value="TreeGrafter"/>
</dbReference>
<dbReference type="AlphaFoldDB" id="A0A917YDF7"/>
<accession>A0A917YDF7</accession>
<keyword evidence="1" id="KW-0472">Membrane</keyword>
<dbReference type="Pfam" id="PF11887">
    <property type="entry name" value="Mce4_CUP1"/>
    <property type="match status" value="1"/>
</dbReference>
<dbReference type="PRINTS" id="PR01782">
    <property type="entry name" value="MCEVIRFACTOR"/>
</dbReference>
<proteinExistence type="predicted"/>
<evidence type="ECO:0000259" key="2">
    <source>
        <dbReference type="Pfam" id="PF02470"/>
    </source>
</evidence>
<dbReference type="InterPro" id="IPR003399">
    <property type="entry name" value="Mce/MlaD"/>
</dbReference>
<name>A0A917YDF7_9ACTN</name>
<dbReference type="EMBL" id="BMMM01000017">
    <property type="protein sequence ID" value="GGN85077.1"/>
    <property type="molecule type" value="Genomic_DNA"/>
</dbReference>
<dbReference type="InterPro" id="IPR005693">
    <property type="entry name" value="Mce"/>
</dbReference>
<dbReference type="Pfam" id="PF02470">
    <property type="entry name" value="MlaD"/>
    <property type="match status" value="1"/>
</dbReference>
<evidence type="ECO:0000313" key="5">
    <source>
        <dbReference type="Proteomes" id="UP000600365"/>
    </source>
</evidence>
<gene>
    <name evidence="4" type="ORF">GCM10011579_075690</name>
</gene>
<evidence type="ECO:0000313" key="4">
    <source>
        <dbReference type="EMBL" id="GGN85077.1"/>
    </source>
</evidence>
<sequence length="421" mass="46165">MTKHLLPRRTRKRRPEPLVKVRIDPPKLPKIRLLPRRAPRPRRPEPLVKVRIDPPKLPKIRLLPRRAPRPHRPEPLVKVRIDPPRLPRIRIRRPRLRPFRERNPVVIGAVGLTVLGLLTVAAFNADSLPLIGGGDTYSAAFSEAGGLKPGDEVRIAGVKVGKVKNVDLDGDHVKVTFKIKGDPKFGVETGASIRVKTILGAKYLALHPKGPGQLKPGSEIPLSRTVPAYDVVQAFSDLTTTTEKVDTERLAKALDTISTTFQDSPAEVRASIKGLSKISRTVASRDKALGELLDHANGVTGVLAEHSEDFTGLVKDGDKLFKEISKRRKAIHKLLKSSAALGIELSGLVADNNKEIGPALKGLNTVVEMLERNQSSLDRSVKLLAPYVRVFTNALGNGRWFDSYVQNLVAAPVVPRTGGTR</sequence>